<dbReference type="Proteomes" id="UP000612055">
    <property type="component" value="Unassembled WGS sequence"/>
</dbReference>
<proteinExistence type="predicted"/>
<sequence>MFLHSIDSGGESTDLSSVQLAAKPLLTVLKAVPADILRSNLACAFGRLSDDADSNAARPPITPYQWLPGQWTPVLYGLSRDFRAFTRTVLTHTLTVDLAIAVSLQRPDPGSSSAAALGGGFNRLESFLAGFPCLQRLTVLAGNGGAPVDDSPRPASAHANTGSSTPLTMAEPVSVALAAQMLLQLDRPEQLRPSEAGLGTGAGEGGPKLTQLELRLHPAVWRELRGSDPKDFLQRLASTHPHLEALTLHVAAPAPPGVMSPTPSMAGGLEPPAGAVSRVGLSALTTLTSLRTLRLAGTLCAEGLEGLTQLQVVSLEGINPSASHTSLQSLRALTSLRITDTHHRAGPISIDAPPPQAVAAGRAAASMLSFLRSGPAAPLRLRSLYLPDVFLAPRDWAALQRLAPHLRELELAAATPPPYKVHSALTATDDAKRTAHMVLGTTGTDAVAPVVSTAGSTASGGVPDWYTRATGDDGAPSQGRSLSGSQSGGPNSVGRNSHGSNQRVKPVRRPSDSSDSGDERPIGAPRCPFAAVFGAGDGAARLPEGHPAVPGGGAAGNGASSQAAVAMSSLALPGLRRLVMWQYLTPAQMVEVLQLMPDLRDLHASLLLDDPAHTPAAQLRTAAVSALRPLIAVLRQLRHVRLAISCDPAAVTGQLACVFLVEAGLADVVGIRGLTLTVWVAAETQLGGLAVLEQLRSLELTLGKQEQESELSVLTRLVRLSYLSLRITPGPWNEIQGRTGRVTAGAALRLAMSFCAGQVLLLVADVHREICEEEAISLVKSVEMTSGQVGAAWAVSAWVEETAECIMGFVPGGGAMSGTGGGGPGGAPAEAGVVLRVVWTPELVRRLLGVVAGVEGCGGLGGSVSFMSVEEERLGRVLGS</sequence>
<feature type="compositionally biased region" description="Polar residues" evidence="2">
    <location>
        <begin position="158"/>
        <end position="167"/>
    </location>
</feature>
<dbReference type="OrthoDB" id="534486at2759"/>
<feature type="region of interest" description="Disordered" evidence="2">
    <location>
        <begin position="148"/>
        <end position="167"/>
    </location>
</feature>
<evidence type="ECO:0000313" key="3">
    <source>
        <dbReference type="EMBL" id="KAG2501678.1"/>
    </source>
</evidence>
<dbReference type="EMBL" id="JAEHOE010000001">
    <property type="protein sequence ID" value="KAG2501678.1"/>
    <property type="molecule type" value="Genomic_DNA"/>
</dbReference>
<feature type="region of interest" description="Disordered" evidence="2">
    <location>
        <begin position="454"/>
        <end position="525"/>
    </location>
</feature>
<feature type="compositionally biased region" description="Polar residues" evidence="2">
    <location>
        <begin position="493"/>
        <end position="503"/>
    </location>
</feature>
<dbReference type="InterPro" id="IPR032675">
    <property type="entry name" value="LRR_dom_sf"/>
</dbReference>
<feature type="compositionally biased region" description="Basic and acidic residues" evidence="2">
    <location>
        <begin position="509"/>
        <end position="521"/>
    </location>
</feature>
<feature type="compositionally biased region" description="Low complexity" evidence="2">
    <location>
        <begin position="477"/>
        <end position="489"/>
    </location>
</feature>
<protein>
    <submittedName>
        <fullName evidence="3">Uncharacterized protein</fullName>
    </submittedName>
</protein>
<evidence type="ECO:0000256" key="1">
    <source>
        <dbReference type="ARBA" id="ARBA00004430"/>
    </source>
</evidence>
<comment type="subcellular location">
    <subcellularLocation>
        <location evidence="1">Cytoplasm</location>
        <location evidence="1">Cytoskeleton</location>
        <location evidence="1">Cilium axoneme</location>
    </subcellularLocation>
</comment>
<evidence type="ECO:0000313" key="4">
    <source>
        <dbReference type="Proteomes" id="UP000612055"/>
    </source>
</evidence>
<comment type="caution">
    <text evidence="3">The sequence shown here is derived from an EMBL/GenBank/DDBJ whole genome shotgun (WGS) entry which is preliminary data.</text>
</comment>
<name>A0A835YFD0_9CHLO</name>
<dbReference type="Gene3D" id="3.80.10.10">
    <property type="entry name" value="Ribonuclease Inhibitor"/>
    <property type="match status" value="1"/>
</dbReference>
<keyword evidence="4" id="KW-1185">Reference proteome</keyword>
<dbReference type="AlphaFoldDB" id="A0A835YFD0"/>
<dbReference type="GO" id="GO:0005930">
    <property type="term" value="C:axoneme"/>
    <property type="evidence" value="ECO:0007669"/>
    <property type="project" value="UniProtKB-SubCell"/>
</dbReference>
<gene>
    <name evidence="3" type="ORF">HYH03_000181</name>
</gene>
<reference evidence="3" key="1">
    <citation type="journal article" date="2020" name="bioRxiv">
        <title>Comparative genomics of Chlamydomonas.</title>
        <authorList>
            <person name="Craig R.J."/>
            <person name="Hasan A.R."/>
            <person name="Ness R.W."/>
            <person name="Keightley P.D."/>
        </authorList>
    </citation>
    <scope>NUCLEOTIDE SEQUENCE</scope>
    <source>
        <strain evidence="3">CCAP 11/70</strain>
    </source>
</reference>
<evidence type="ECO:0000256" key="2">
    <source>
        <dbReference type="SAM" id="MobiDB-lite"/>
    </source>
</evidence>
<accession>A0A835YFD0</accession>
<organism evidence="3 4">
    <name type="scientific">Edaphochlamys debaryana</name>
    <dbReference type="NCBI Taxonomy" id="47281"/>
    <lineage>
        <taxon>Eukaryota</taxon>
        <taxon>Viridiplantae</taxon>
        <taxon>Chlorophyta</taxon>
        <taxon>core chlorophytes</taxon>
        <taxon>Chlorophyceae</taxon>
        <taxon>CS clade</taxon>
        <taxon>Chlamydomonadales</taxon>
        <taxon>Chlamydomonadales incertae sedis</taxon>
        <taxon>Edaphochlamys</taxon>
    </lineage>
</organism>